<dbReference type="Proteomes" id="UP001470230">
    <property type="component" value="Unassembled WGS sequence"/>
</dbReference>
<keyword evidence="3" id="KW-1185">Reference proteome</keyword>
<sequence>MEQPTNPYKHQQNQNNSIQQQQNMNLQQSNGNFSQQSPNNNFQQQQSNSFLSQQSNQNLSQQQFYQSNSQQNTSNPNFQQQSQNFGCSQQSNVNMQQQPSNQNFQQNSQNINLQQQQNSSFFQQHPSNSNFQQQQNTNVQQQLSNQNFQQQSSNPNFQQQPSNQSFQQQPSNQNFQQQQNNSNMQSHSFNPHPQNVNAHQQPSNQNFNQQPSNQSFQQQPSNQSFQQQPQNASFQQQPQNSSFQQQPSNQSFQQQPQNASFQQQPSNQSFQQKLSNQSFQQTSVFIPKTSQNDSQMKPKTFAKTQGFVVIYNNTKFLVDPISLMNSSLKFKELIQPYIQDYEEMKKLHLEITGAQLTNRNIHNFLLICQKQRTDVQNSEMKDICEIAKMFKAEDIYNTGLKFIQEKLDPDFSVPDNKYDGSDGVTYLKLVGDSSTINNDSNLGEEQEETCNETEAENDKDKETDEDEENDKSKKESMKSVLYLLRVENHTFKCPIFKFVNENRIIFSAKQKYNEIFIGEGDDIHIRKKVKHIGHITQNQGGKYNDVSLRDAQFKLNYVNTAILGHHSIDVSFPFEGDTEHWVPRNPKFDPKENKYYLNLDGAYHHATLQSARNLVLQNTKGHLTYIVRKVDQNVYEIECNYKLDPLIAFAIALSDIVGPYDDPWKNHESYEL</sequence>
<feature type="region of interest" description="Disordered" evidence="1">
    <location>
        <begin position="122"/>
        <end position="274"/>
    </location>
</feature>
<dbReference type="EMBL" id="JAPFFF010000072">
    <property type="protein sequence ID" value="KAK8835886.1"/>
    <property type="molecule type" value="Genomic_DNA"/>
</dbReference>
<gene>
    <name evidence="2" type="ORF">M9Y10_040264</name>
</gene>
<proteinExistence type="predicted"/>
<feature type="region of interest" description="Disordered" evidence="1">
    <location>
        <begin position="1"/>
        <end position="84"/>
    </location>
</feature>
<feature type="compositionally biased region" description="Polar residues" evidence="1">
    <location>
        <begin position="1"/>
        <end position="10"/>
    </location>
</feature>
<evidence type="ECO:0000313" key="2">
    <source>
        <dbReference type="EMBL" id="KAK8835886.1"/>
    </source>
</evidence>
<feature type="compositionally biased region" description="Acidic residues" evidence="1">
    <location>
        <begin position="442"/>
        <end position="455"/>
    </location>
</feature>
<reference evidence="2 3" key="1">
    <citation type="submission" date="2024-04" db="EMBL/GenBank/DDBJ databases">
        <title>Tritrichomonas musculus Genome.</title>
        <authorList>
            <person name="Alves-Ferreira E."/>
            <person name="Grigg M."/>
            <person name="Lorenzi H."/>
            <person name="Galac M."/>
        </authorList>
    </citation>
    <scope>NUCLEOTIDE SEQUENCE [LARGE SCALE GENOMIC DNA]</scope>
    <source>
        <strain evidence="2 3">EAF2021</strain>
    </source>
</reference>
<name>A0ABR2GPT5_9EUKA</name>
<protein>
    <recommendedName>
        <fullName evidence="4">Tubby C-terminal domain-containing protein</fullName>
    </recommendedName>
</protein>
<feature type="compositionally biased region" description="Low complexity" evidence="1">
    <location>
        <begin position="200"/>
        <end position="272"/>
    </location>
</feature>
<feature type="region of interest" description="Disordered" evidence="1">
    <location>
        <begin position="436"/>
        <end position="473"/>
    </location>
</feature>
<accession>A0ABR2GPT5</accession>
<evidence type="ECO:0008006" key="4">
    <source>
        <dbReference type="Google" id="ProtNLM"/>
    </source>
</evidence>
<feature type="compositionally biased region" description="Low complexity" evidence="1">
    <location>
        <begin position="122"/>
        <end position="190"/>
    </location>
</feature>
<evidence type="ECO:0000256" key="1">
    <source>
        <dbReference type="SAM" id="MobiDB-lite"/>
    </source>
</evidence>
<organism evidence="2 3">
    <name type="scientific">Tritrichomonas musculus</name>
    <dbReference type="NCBI Taxonomy" id="1915356"/>
    <lineage>
        <taxon>Eukaryota</taxon>
        <taxon>Metamonada</taxon>
        <taxon>Parabasalia</taxon>
        <taxon>Tritrichomonadida</taxon>
        <taxon>Tritrichomonadidae</taxon>
        <taxon>Tritrichomonas</taxon>
    </lineage>
</organism>
<comment type="caution">
    <text evidence="2">The sequence shown here is derived from an EMBL/GenBank/DDBJ whole genome shotgun (WGS) entry which is preliminary data.</text>
</comment>
<evidence type="ECO:0000313" key="3">
    <source>
        <dbReference type="Proteomes" id="UP001470230"/>
    </source>
</evidence>
<feature type="compositionally biased region" description="Low complexity" evidence="1">
    <location>
        <begin position="11"/>
        <end position="84"/>
    </location>
</feature>